<keyword evidence="2" id="KW-1185">Reference proteome</keyword>
<protein>
    <submittedName>
        <fullName evidence="1">Uncharacterized protein</fullName>
    </submittedName>
</protein>
<organism evidence="1 2">
    <name type="scientific">Tanacetum coccineum</name>
    <dbReference type="NCBI Taxonomy" id="301880"/>
    <lineage>
        <taxon>Eukaryota</taxon>
        <taxon>Viridiplantae</taxon>
        <taxon>Streptophyta</taxon>
        <taxon>Embryophyta</taxon>
        <taxon>Tracheophyta</taxon>
        <taxon>Spermatophyta</taxon>
        <taxon>Magnoliopsida</taxon>
        <taxon>eudicotyledons</taxon>
        <taxon>Gunneridae</taxon>
        <taxon>Pentapetalae</taxon>
        <taxon>asterids</taxon>
        <taxon>campanulids</taxon>
        <taxon>Asterales</taxon>
        <taxon>Asteraceae</taxon>
        <taxon>Asteroideae</taxon>
        <taxon>Anthemideae</taxon>
        <taxon>Anthemidinae</taxon>
        <taxon>Tanacetum</taxon>
    </lineage>
</organism>
<gene>
    <name evidence="1" type="ORF">Tco_0923851</name>
</gene>
<name>A0ABQ5D388_9ASTR</name>
<proteinExistence type="predicted"/>
<evidence type="ECO:0000313" key="1">
    <source>
        <dbReference type="EMBL" id="GJT33432.1"/>
    </source>
</evidence>
<dbReference type="Proteomes" id="UP001151760">
    <property type="component" value="Unassembled WGS sequence"/>
</dbReference>
<sequence>MAEPILSNNMEKAPTESNLSIISNDINIELNMEFLMELINNMYHGTYNEDVVEHIAKALKMVDLIYVSGADSHQLQMKVFPLSLGDDANEWWISDGDRKITT</sequence>
<reference evidence="1" key="2">
    <citation type="submission" date="2022-01" db="EMBL/GenBank/DDBJ databases">
        <authorList>
            <person name="Yamashiro T."/>
            <person name="Shiraishi A."/>
            <person name="Satake H."/>
            <person name="Nakayama K."/>
        </authorList>
    </citation>
    <scope>NUCLEOTIDE SEQUENCE</scope>
</reference>
<dbReference type="EMBL" id="BQNB010014877">
    <property type="protein sequence ID" value="GJT33432.1"/>
    <property type="molecule type" value="Genomic_DNA"/>
</dbReference>
<comment type="caution">
    <text evidence="1">The sequence shown here is derived from an EMBL/GenBank/DDBJ whole genome shotgun (WGS) entry which is preliminary data.</text>
</comment>
<reference evidence="1" key="1">
    <citation type="journal article" date="2022" name="Int. J. Mol. Sci.">
        <title>Draft Genome of Tanacetum Coccineum: Genomic Comparison of Closely Related Tanacetum-Family Plants.</title>
        <authorList>
            <person name="Yamashiro T."/>
            <person name="Shiraishi A."/>
            <person name="Nakayama K."/>
            <person name="Satake H."/>
        </authorList>
    </citation>
    <scope>NUCLEOTIDE SEQUENCE</scope>
</reference>
<evidence type="ECO:0000313" key="2">
    <source>
        <dbReference type="Proteomes" id="UP001151760"/>
    </source>
</evidence>
<accession>A0ABQ5D388</accession>